<name>A0A549STX7_9HYPH</name>
<dbReference type="AlphaFoldDB" id="A0A549STX7"/>
<dbReference type="EMBL" id="VJMG01000080">
    <property type="protein sequence ID" value="TRL32998.1"/>
    <property type="molecule type" value="Genomic_DNA"/>
</dbReference>
<feature type="signal peptide" evidence="1">
    <location>
        <begin position="1"/>
        <end position="26"/>
    </location>
</feature>
<proteinExistence type="predicted"/>
<feature type="chain" id="PRO_5021805389" evidence="1">
    <location>
        <begin position="27"/>
        <end position="136"/>
    </location>
</feature>
<protein>
    <submittedName>
        <fullName evidence="2">Uncharacterized protein</fullName>
    </submittedName>
</protein>
<accession>A0A549STX7</accession>
<gene>
    <name evidence="2" type="ORF">FNA46_23110</name>
</gene>
<sequence>MMALRIIPVRMTALLLAIGITATGTAARSDQAAWSPSDHPTGLHAKTAKSRQIAGSRLPSVVPGLGTFAGSLLAMRIRGNGLYLLREAGAVAARPAPANPPSARIIEISSDTGRDAFLPKAACTIEAGVCVIRGGR</sequence>
<evidence type="ECO:0000313" key="3">
    <source>
        <dbReference type="Proteomes" id="UP000316801"/>
    </source>
</evidence>
<dbReference type="Proteomes" id="UP000316801">
    <property type="component" value="Unassembled WGS sequence"/>
</dbReference>
<evidence type="ECO:0000256" key="1">
    <source>
        <dbReference type="SAM" id="SignalP"/>
    </source>
</evidence>
<reference evidence="2 3" key="1">
    <citation type="submission" date="2019-07" db="EMBL/GenBank/DDBJ databases">
        <title>Ln-dependent methylotrophs.</title>
        <authorList>
            <person name="Tani A."/>
        </authorList>
    </citation>
    <scope>NUCLEOTIDE SEQUENCE [LARGE SCALE GENOMIC DNA]</scope>
    <source>
        <strain evidence="2 3">SM12</strain>
    </source>
</reference>
<evidence type="ECO:0000313" key="2">
    <source>
        <dbReference type="EMBL" id="TRL32998.1"/>
    </source>
</evidence>
<keyword evidence="1" id="KW-0732">Signal</keyword>
<comment type="caution">
    <text evidence="2">The sequence shown here is derived from an EMBL/GenBank/DDBJ whole genome shotgun (WGS) entry which is preliminary data.</text>
</comment>
<keyword evidence="3" id="KW-1185">Reference proteome</keyword>
<dbReference type="RefSeq" id="WP_143127579.1">
    <property type="nucleotide sequence ID" value="NZ_VJMG01000080.1"/>
</dbReference>
<organism evidence="2 3">
    <name type="scientific">Rhizobium straminoryzae</name>
    <dbReference type="NCBI Taxonomy" id="1387186"/>
    <lineage>
        <taxon>Bacteria</taxon>
        <taxon>Pseudomonadati</taxon>
        <taxon>Pseudomonadota</taxon>
        <taxon>Alphaproteobacteria</taxon>
        <taxon>Hyphomicrobiales</taxon>
        <taxon>Rhizobiaceae</taxon>
        <taxon>Rhizobium/Agrobacterium group</taxon>
        <taxon>Rhizobium</taxon>
    </lineage>
</organism>